<keyword evidence="2 7" id="KW-0812">Transmembrane</keyword>
<dbReference type="STRING" id="1037660.A0A066VQ72"/>
<dbReference type="FunCoup" id="A0A066VQ72">
    <property type="interactions" value="227"/>
</dbReference>
<evidence type="ECO:0000256" key="2">
    <source>
        <dbReference type="ARBA" id="ARBA00022692"/>
    </source>
</evidence>
<feature type="transmembrane region" description="Helical" evidence="9">
    <location>
        <begin position="276"/>
        <end position="296"/>
    </location>
</feature>
<dbReference type="Pfam" id="PF01595">
    <property type="entry name" value="CNNM"/>
    <property type="match status" value="1"/>
</dbReference>
<proteinExistence type="predicted"/>
<evidence type="ECO:0000313" key="13">
    <source>
        <dbReference type="Proteomes" id="UP000027361"/>
    </source>
</evidence>
<reference evidence="12 13" key="1">
    <citation type="submission" date="2014-05" db="EMBL/GenBank/DDBJ databases">
        <title>Draft genome sequence of a rare smut relative, Tilletiaria anomala UBC 951.</title>
        <authorList>
            <consortium name="DOE Joint Genome Institute"/>
            <person name="Toome M."/>
            <person name="Kuo A."/>
            <person name="Henrissat B."/>
            <person name="Lipzen A."/>
            <person name="Tritt A."/>
            <person name="Yoshinaga Y."/>
            <person name="Zane M."/>
            <person name="Barry K."/>
            <person name="Grigoriev I.V."/>
            <person name="Spatafora J.W."/>
            <person name="Aimea M.C."/>
        </authorList>
    </citation>
    <scope>NUCLEOTIDE SEQUENCE [LARGE SCALE GENOMIC DNA]</scope>
    <source>
        <strain evidence="12 13">UBC 951</strain>
    </source>
</reference>
<evidence type="ECO:0000256" key="6">
    <source>
        <dbReference type="PROSITE-ProRule" id="PRU00703"/>
    </source>
</evidence>
<evidence type="ECO:0000259" key="11">
    <source>
        <dbReference type="PROSITE" id="PS51846"/>
    </source>
</evidence>
<feature type="domain" description="CNNM transmembrane" evidence="11">
    <location>
        <begin position="156"/>
        <end position="336"/>
    </location>
</feature>
<dbReference type="PANTHER" id="PTHR12064:SF97">
    <property type="entry name" value="METAL TRANSPORTER CNNM-5"/>
    <property type="match status" value="1"/>
</dbReference>
<dbReference type="InterPro" id="IPR045095">
    <property type="entry name" value="ACDP"/>
</dbReference>
<dbReference type="InterPro" id="IPR046342">
    <property type="entry name" value="CBS_dom_sf"/>
</dbReference>
<accession>A0A066VQ72</accession>
<name>A0A066VQ72_TILAU</name>
<keyword evidence="13" id="KW-1185">Reference proteome</keyword>
<dbReference type="Gene3D" id="3.10.580.10">
    <property type="entry name" value="CBS-domain"/>
    <property type="match status" value="1"/>
</dbReference>
<feature type="domain" description="CBS" evidence="10">
    <location>
        <begin position="357"/>
        <end position="419"/>
    </location>
</feature>
<dbReference type="GO" id="GO:0030026">
    <property type="term" value="P:intracellular manganese ion homeostasis"/>
    <property type="evidence" value="ECO:0007669"/>
    <property type="project" value="TreeGrafter"/>
</dbReference>
<feature type="region of interest" description="Disordered" evidence="8">
    <location>
        <begin position="39"/>
        <end position="65"/>
    </location>
</feature>
<protein>
    <submittedName>
        <fullName evidence="12">DUF21-domain-containing protein</fullName>
    </submittedName>
</protein>
<evidence type="ECO:0000256" key="4">
    <source>
        <dbReference type="ARBA" id="ARBA00022989"/>
    </source>
</evidence>
<dbReference type="InterPro" id="IPR000644">
    <property type="entry name" value="CBS_dom"/>
</dbReference>
<dbReference type="FunFam" id="3.10.580.10:FF:000006">
    <property type="entry name" value="DUF21 and CBS domain protein"/>
    <property type="match status" value="1"/>
</dbReference>
<dbReference type="EMBL" id="JMSN01000070">
    <property type="protein sequence ID" value="KDN42403.1"/>
    <property type="molecule type" value="Genomic_DNA"/>
</dbReference>
<dbReference type="PROSITE" id="PS51371">
    <property type="entry name" value="CBS"/>
    <property type="match status" value="1"/>
</dbReference>
<evidence type="ECO:0000313" key="12">
    <source>
        <dbReference type="EMBL" id="KDN42403.1"/>
    </source>
</evidence>
<dbReference type="OrthoDB" id="5353557at2759"/>
<organism evidence="12 13">
    <name type="scientific">Tilletiaria anomala (strain ATCC 24038 / CBS 436.72 / UBC 951)</name>
    <dbReference type="NCBI Taxonomy" id="1037660"/>
    <lineage>
        <taxon>Eukaryota</taxon>
        <taxon>Fungi</taxon>
        <taxon>Dikarya</taxon>
        <taxon>Basidiomycota</taxon>
        <taxon>Ustilaginomycotina</taxon>
        <taxon>Exobasidiomycetes</taxon>
        <taxon>Georgefischeriales</taxon>
        <taxon>Tilletiariaceae</taxon>
        <taxon>Tilletiaria</taxon>
    </lineage>
</organism>
<dbReference type="GO" id="GO:0016020">
    <property type="term" value="C:membrane"/>
    <property type="evidence" value="ECO:0007669"/>
    <property type="project" value="UniProtKB-SubCell"/>
</dbReference>
<feature type="transmembrane region" description="Helical" evidence="9">
    <location>
        <begin position="164"/>
        <end position="187"/>
    </location>
</feature>
<dbReference type="SUPFAM" id="SSF54631">
    <property type="entry name" value="CBS-domain pair"/>
    <property type="match status" value="1"/>
</dbReference>
<evidence type="ECO:0000256" key="9">
    <source>
        <dbReference type="SAM" id="Phobius"/>
    </source>
</evidence>
<feature type="transmembrane region" description="Helical" evidence="9">
    <location>
        <begin position="246"/>
        <end position="264"/>
    </location>
</feature>
<sequence>MEPQEPLSRTAAAPALRKVVLQARRRLSLASTIKGAVGPSCTTLPADGREGQELDSASSSSSSALLMAGRDTAAKMRRPPVAPSTAAAASSSSSSYIKLSLLATTTLARYIITPALAVPFSQFSGNDAGARASGTGLMQLHKEPLPSAPGGDLPDTPGKLILDVLSIAGLVILGGIFAGLTLGLMGLDMVNLQVLSTSGTPDEQNHARKVLNLLEKGRHWVLVVLLLGNVIVNETLPIFLSDFGGGIAAVLSSTLLIVIFGEIVPQSICARHGLAIGAFCAPLVHAVMIILAPIAWPTAKLLDWCLGEEQGTTYRKAELKTFVSLHQQIGADSLSEDEVTIIRAVLDLNDKTVKDVMTPIEDVYTLSSDSILDEAGIAKLVNNGYSRIPVHESKKGDAILGMLLVKSLISYDPEDSLPVSSFQLHALPEASPDLTLFDCLNYFQQGRSHMILVSAHPGEPRGALGVVTLEDVIEEMIGREIIDESDIFEDVHNKIRVVRNKPSSTQDQWQPLIRGIIERRRKWGGGAINTPLWRWLGVQDE</sequence>
<dbReference type="CDD" id="cd04590">
    <property type="entry name" value="CBS_pair_CorC_HlyC_assoc"/>
    <property type="match status" value="1"/>
</dbReference>
<dbReference type="InParanoid" id="A0A066VQ72"/>
<dbReference type="Proteomes" id="UP000027361">
    <property type="component" value="Unassembled WGS sequence"/>
</dbReference>
<evidence type="ECO:0000259" key="10">
    <source>
        <dbReference type="PROSITE" id="PS51371"/>
    </source>
</evidence>
<dbReference type="GO" id="GO:0005737">
    <property type="term" value="C:cytoplasm"/>
    <property type="evidence" value="ECO:0007669"/>
    <property type="project" value="TreeGrafter"/>
</dbReference>
<comment type="caution">
    <text evidence="12">The sequence shown here is derived from an EMBL/GenBank/DDBJ whole genome shotgun (WGS) entry which is preliminary data.</text>
</comment>
<comment type="subcellular location">
    <subcellularLocation>
        <location evidence="1">Membrane</location>
        <topology evidence="1">Multi-pass membrane protein</topology>
    </subcellularLocation>
</comment>
<dbReference type="GeneID" id="25265689"/>
<dbReference type="AlphaFoldDB" id="A0A066VQ72"/>
<keyword evidence="4 7" id="KW-1133">Transmembrane helix</keyword>
<keyword evidence="3" id="KW-0677">Repeat</keyword>
<dbReference type="GO" id="GO:0010960">
    <property type="term" value="P:magnesium ion homeostasis"/>
    <property type="evidence" value="ECO:0007669"/>
    <property type="project" value="InterPro"/>
</dbReference>
<evidence type="ECO:0000256" key="8">
    <source>
        <dbReference type="SAM" id="MobiDB-lite"/>
    </source>
</evidence>
<gene>
    <name evidence="12" type="ORF">K437DRAFT_263784</name>
</gene>
<dbReference type="PROSITE" id="PS51846">
    <property type="entry name" value="CNNM"/>
    <property type="match status" value="1"/>
</dbReference>
<dbReference type="Pfam" id="PF00571">
    <property type="entry name" value="CBS"/>
    <property type="match status" value="1"/>
</dbReference>
<dbReference type="OMA" id="FTDYNES"/>
<evidence type="ECO:0000256" key="1">
    <source>
        <dbReference type="ARBA" id="ARBA00004141"/>
    </source>
</evidence>
<dbReference type="InterPro" id="IPR044751">
    <property type="entry name" value="Ion_transp-like_CBS"/>
</dbReference>
<keyword evidence="5 7" id="KW-0472">Membrane</keyword>
<evidence type="ECO:0000256" key="3">
    <source>
        <dbReference type="ARBA" id="ARBA00022737"/>
    </source>
</evidence>
<evidence type="ECO:0000256" key="5">
    <source>
        <dbReference type="ARBA" id="ARBA00023136"/>
    </source>
</evidence>
<dbReference type="HOGENOM" id="CLU_011310_6_0_1"/>
<dbReference type="RefSeq" id="XP_013242038.1">
    <property type="nucleotide sequence ID" value="XM_013386584.1"/>
</dbReference>
<evidence type="ECO:0000256" key="7">
    <source>
        <dbReference type="PROSITE-ProRule" id="PRU01193"/>
    </source>
</evidence>
<dbReference type="InterPro" id="IPR002550">
    <property type="entry name" value="CNNM"/>
</dbReference>
<keyword evidence="6" id="KW-0129">CBS domain</keyword>
<dbReference type="PANTHER" id="PTHR12064">
    <property type="entry name" value="METAL TRANSPORTER CNNM"/>
    <property type="match status" value="1"/>
</dbReference>
<feature type="transmembrane region" description="Helical" evidence="9">
    <location>
        <begin position="219"/>
        <end position="240"/>
    </location>
</feature>